<keyword evidence="1" id="KW-0812">Transmembrane</keyword>
<keyword evidence="1" id="KW-0472">Membrane</keyword>
<sequence>MNKTADERIGVNETEINTLKENDERQWLAIEKLQNRLPIWATTVISLLTFFVGCTTTYAVMLARLKG</sequence>
<protein>
    <submittedName>
        <fullName evidence="2">Uncharacterized protein</fullName>
    </submittedName>
</protein>
<evidence type="ECO:0000256" key="1">
    <source>
        <dbReference type="SAM" id="Phobius"/>
    </source>
</evidence>
<dbReference type="EMBL" id="BARV01012243">
    <property type="protein sequence ID" value="GAI02688.1"/>
    <property type="molecule type" value="Genomic_DNA"/>
</dbReference>
<accession>X1K7Y9</accession>
<gene>
    <name evidence="2" type="ORF">S06H3_22779</name>
</gene>
<name>X1K7Y9_9ZZZZ</name>
<proteinExistence type="predicted"/>
<comment type="caution">
    <text evidence="2">The sequence shown here is derived from an EMBL/GenBank/DDBJ whole genome shotgun (WGS) entry which is preliminary data.</text>
</comment>
<organism evidence="2">
    <name type="scientific">marine sediment metagenome</name>
    <dbReference type="NCBI Taxonomy" id="412755"/>
    <lineage>
        <taxon>unclassified sequences</taxon>
        <taxon>metagenomes</taxon>
        <taxon>ecological metagenomes</taxon>
    </lineage>
</organism>
<keyword evidence="1" id="KW-1133">Transmembrane helix</keyword>
<dbReference type="AlphaFoldDB" id="X1K7Y9"/>
<feature type="transmembrane region" description="Helical" evidence="1">
    <location>
        <begin position="37"/>
        <end position="61"/>
    </location>
</feature>
<evidence type="ECO:0000313" key="2">
    <source>
        <dbReference type="EMBL" id="GAI02688.1"/>
    </source>
</evidence>
<feature type="non-terminal residue" evidence="2">
    <location>
        <position position="67"/>
    </location>
</feature>
<reference evidence="2" key="1">
    <citation type="journal article" date="2014" name="Front. Microbiol.">
        <title>High frequency of phylogenetically diverse reductive dehalogenase-homologous genes in deep subseafloor sedimentary metagenomes.</title>
        <authorList>
            <person name="Kawai M."/>
            <person name="Futagami T."/>
            <person name="Toyoda A."/>
            <person name="Takaki Y."/>
            <person name="Nishi S."/>
            <person name="Hori S."/>
            <person name="Arai W."/>
            <person name="Tsubouchi T."/>
            <person name="Morono Y."/>
            <person name="Uchiyama I."/>
            <person name="Ito T."/>
            <person name="Fujiyama A."/>
            <person name="Inagaki F."/>
            <person name="Takami H."/>
        </authorList>
    </citation>
    <scope>NUCLEOTIDE SEQUENCE</scope>
    <source>
        <strain evidence="2">Expedition CK06-06</strain>
    </source>
</reference>